<evidence type="ECO:0008006" key="3">
    <source>
        <dbReference type="Google" id="ProtNLM"/>
    </source>
</evidence>
<evidence type="ECO:0000313" key="2">
    <source>
        <dbReference type="Proteomes" id="UP001354989"/>
    </source>
</evidence>
<name>A0ABM7VFX8_9BACT</name>
<accession>A0ABM7VFX8</accession>
<protein>
    <recommendedName>
        <fullName evidence="3">DUF2891 domain-containing protein</fullName>
    </recommendedName>
</protein>
<keyword evidence="2" id="KW-1185">Reference proteome</keyword>
<proteinExistence type="predicted"/>
<evidence type="ECO:0000313" key="1">
    <source>
        <dbReference type="EMBL" id="BDC99862.1"/>
    </source>
</evidence>
<gene>
    <name evidence="1" type="ORF">PEPS_21430</name>
</gene>
<dbReference type="Pfam" id="PF11199">
    <property type="entry name" value="DUF2891"/>
    <property type="match status" value="1"/>
</dbReference>
<dbReference type="RefSeq" id="WP_338397050.1">
    <property type="nucleotide sequence ID" value="NZ_AP025292.1"/>
</dbReference>
<sequence length="390" mass="44624">MNKITVGFLTFNPKDFFTQSTPMKITRALFISLPLLLLACKEQAQKTTTPTVVRTNKQITLDIKEANRLSELPLGCIQNPLPYKSGVVIAKESDLAMPAVHHPAFYGCFDWHSAVHGHWSLVYLLKTFPGLAHRQEAIDKLNKNLSPENIAKEVAYFSMNPESKMFERTYGWAWLLKLQEELYTWDDPMAKTWYNNLKPLEDYISEAYMEYLPKLVYPIRTGTHSNTAFGLSFAYDYAQTVGNDALAQVIRESAIRFYQQDQDCPMGWEPSGHDFLSPCLQEMDVMRKVLAKEAFEPWAKAFLPALFDQSMDLHPGIVKDRSDGHLVHLDGLNFSRAWCLYPFKDNDLAYNLATEHLDYSLSKITDGDYAGQHWLGTFALYAFKVKKESS</sequence>
<dbReference type="EMBL" id="AP025292">
    <property type="protein sequence ID" value="BDC99862.1"/>
    <property type="molecule type" value="Genomic_DNA"/>
</dbReference>
<dbReference type="InterPro" id="IPR021365">
    <property type="entry name" value="DUF2891"/>
</dbReference>
<reference evidence="1 2" key="1">
    <citation type="submission" date="2021-12" db="EMBL/GenBank/DDBJ databases">
        <title>Genome sequencing of bacteria with rrn-lacking chromosome and rrn-plasmid.</title>
        <authorList>
            <person name="Anda M."/>
            <person name="Iwasaki W."/>
        </authorList>
    </citation>
    <scope>NUCLEOTIDE SEQUENCE [LARGE SCALE GENOMIC DNA]</scope>
    <source>
        <strain evidence="1 2">NBRC 101262</strain>
    </source>
</reference>
<dbReference type="Proteomes" id="UP001354989">
    <property type="component" value="Chromosome"/>
</dbReference>
<organism evidence="1 2">
    <name type="scientific">Persicobacter psychrovividus</name>
    <dbReference type="NCBI Taxonomy" id="387638"/>
    <lineage>
        <taxon>Bacteria</taxon>
        <taxon>Pseudomonadati</taxon>
        <taxon>Bacteroidota</taxon>
        <taxon>Cytophagia</taxon>
        <taxon>Cytophagales</taxon>
        <taxon>Persicobacteraceae</taxon>
        <taxon>Persicobacter</taxon>
    </lineage>
</organism>